<name>A0A7Y0E1V9_9PROT</name>
<dbReference type="RefSeq" id="WP_169625297.1">
    <property type="nucleotide sequence ID" value="NZ_JABBNT010000003.1"/>
</dbReference>
<evidence type="ECO:0000256" key="1">
    <source>
        <dbReference type="SAM" id="MobiDB-lite"/>
    </source>
</evidence>
<proteinExistence type="predicted"/>
<dbReference type="EMBL" id="JABBNT010000003">
    <property type="protein sequence ID" value="NMM44911.1"/>
    <property type="molecule type" value="Genomic_DNA"/>
</dbReference>
<comment type="caution">
    <text evidence="2">The sequence shown here is derived from an EMBL/GenBank/DDBJ whole genome shotgun (WGS) entry which is preliminary data.</text>
</comment>
<organism evidence="2 3">
    <name type="scientific">Pacificispira spongiicola</name>
    <dbReference type="NCBI Taxonomy" id="2729598"/>
    <lineage>
        <taxon>Bacteria</taxon>
        <taxon>Pseudomonadati</taxon>
        <taxon>Pseudomonadota</taxon>
        <taxon>Alphaproteobacteria</taxon>
        <taxon>Rhodospirillales</taxon>
        <taxon>Rhodospirillaceae</taxon>
        <taxon>Pacificispira</taxon>
    </lineage>
</organism>
<feature type="region of interest" description="Disordered" evidence="1">
    <location>
        <begin position="238"/>
        <end position="273"/>
    </location>
</feature>
<protein>
    <submittedName>
        <fullName evidence="2">Uncharacterized protein</fullName>
    </submittedName>
</protein>
<dbReference type="Proteomes" id="UP000539372">
    <property type="component" value="Unassembled WGS sequence"/>
</dbReference>
<gene>
    <name evidence="2" type="ORF">HH303_10515</name>
</gene>
<dbReference type="AlphaFoldDB" id="A0A7Y0E1V9"/>
<evidence type="ECO:0000313" key="2">
    <source>
        <dbReference type="EMBL" id="NMM44911.1"/>
    </source>
</evidence>
<sequence>MGSLNSDISNVRPPASDAASASIQGHDGAPGRGATSRTRPSLLPAARPAPWRSAQDPVDGNVATGGRFGSNAFAVERRAPNDTPPIAPVPEESEVAKAIHARRKPAVMRDAMGRAIGSAKPDNKSRGPVRPSPAQTRAPAPAPAPVPDETAQAHDRLARAMARTSDPSGLLRTLAGMKDVAPDTWHRDYEDLFARYAGELGGDAHPEYRAFRAQADKAVGLTPNAVLGGAGEDSLFSKQATEDGDAPKQSPRPGRKRPGEAQTDLGRRRRAVGHWVDEAVTEGASDMVIDDSPPLTFDELRERYPNLPENLTPEASRKVFGQLKPGKTVLENHRTYETIDALLQSTPGAIKSQFFKAAQEVTSWNGLGGLDGNSLLKDETEAYLHHVHHGLVPYNLEAARSLLAGKELEGMEGLRGKDLDYALVKREQLLVQKLTDAFFKNHPALDRNEILKDAGDASAHNPAGFLGLPDTWLDPRNDYVEKSFDIGFSEREYDMRIPDHRMKVGRGIIDEIYDLRQIPWDAQ</sequence>
<feature type="region of interest" description="Disordered" evidence="1">
    <location>
        <begin position="1"/>
        <end position="171"/>
    </location>
</feature>
<accession>A0A7Y0E1V9</accession>
<keyword evidence="3" id="KW-1185">Reference proteome</keyword>
<feature type="compositionally biased region" description="Low complexity" evidence="1">
    <location>
        <begin position="37"/>
        <end position="54"/>
    </location>
</feature>
<evidence type="ECO:0000313" key="3">
    <source>
        <dbReference type="Proteomes" id="UP000539372"/>
    </source>
</evidence>
<reference evidence="2 3" key="1">
    <citation type="submission" date="2020-04" db="EMBL/GenBank/DDBJ databases">
        <title>Rhodospirillaceae bacterium KN72 isolated from deep sea.</title>
        <authorList>
            <person name="Zhang D.-C."/>
        </authorList>
    </citation>
    <scope>NUCLEOTIDE SEQUENCE [LARGE SCALE GENOMIC DNA]</scope>
    <source>
        <strain evidence="2 3">KN72</strain>
    </source>
</reference>